<reference evidence="2" key="1">
    <citation type="journal article" date="2016" name="Nat. Genet.">
        <title>A high-quality carrot genome assembly provides new insights into carotenoid accumulation and asterid genome evolution.</title>
        <authorList>
            <person name="Iorizzo M."/>
            <person name="Ellison S."/>
            <person name="Senalik D."/>
            <person name="Zeng P."/>
            <person name="Satapoomin P."/>
            <person name="Huang J."/>
            <person name="Bowman M."/>
            <person name="Iovene M."/>
            <person name="Sanseverino W."/>
            <person name="Cavagnaro P."/>
            <person name="Yildiz M."/>
            <person name="Macko-Podgorni A."/>
            <person name="Moranska E."/>
            <person name="Grzebelus E."/>
            <person name="Grzebelus D."/>
            <person name="Ashrafi H."/>
            <person name="Zheng Z."/>
            <person name="Cheng S."/>
            <person name="Spooner D."/>
            <person name="Van Deynze A."/>
            <person name="Simon P."/>
        </authorList>
    </citation>
    <scope>NUCLEOTIDE SEQUENCE</scope>
    <source>
        <tissue evidence="2">Leaf</tissue>
    </source>
</reference>
<dbReference type="AlphaFoldDB" id="A0A166GEY7"/>
<organism evidence="2 3">
    <name type="scientific">Daucus carota subsp. sativus</name>
    <name type="common">Carrot</name>
    <dbReference type="NCBI Taxonomy" id="79200"/>
    <lineage>
        <taxon>Eukaryota</taxon>
        <taxon>Viridiplantae</taxon>
        <taxon>Streptophyta</taxon>
        <taxon>Embryophyta</taxon>
        <taxon>Tracheophyta</taxon>
        <taxon>Spermatophyta</taxon>
        <taxon>Magnoliopsida</taxon>
        <taxon>eudicotyledons</taxon>
        <taxon>Gunneridae</taxon>
        <taxon>Pentapetalae</taxon>
        <taxon>asterids</taxon>
        <taxon>campanulids</taxon>
        <taxon>Apiales</taxon>
        <taxon>Apiaceae</taxon>
        <taxon>Apioideae</taxon>
        <taxon>Scandiceae</taxon>
        <taxon>Daucinae</taxon>
        <taxon>Daucus</taxon>
        <taxon>Daucus sect. Daucus</taxon>
    </lineage>
</organism>
<dbReference type="PANTHER" id="PTHR23160">
    <property type="entry name" value="SYNAPTONEMAL COMPLEX PROTEIN-RELATED"/>
    <property type="match status" value="1"/>
</dbReference>
<accession>A0A166GEY7</accession>
<dbReference type="PANTHER" id="PTHR23160:SF19">
    <property type="entry name" value="MYOSIN HEAVY CHAIN-RELATED PROTEIN"/>
    <property type="match status" value="1"/>
</dbReference>
<reference evidence="2" key="2">
    <citation type="submission" date="2022-03" db="EMBL/GenBank/DDBJ databases">
        <title>Draft title - Genomic analysis of global carrot germplasm unveils the trajectory of domestication and the origin of high carotenoid orange carrot.</title>
        <authorList>
            <person name="Iorizzo M."/>
            <person name="Ellison S."/>
            <person name="Senalik D."/>
            <person name="Macko-Podgorni A."/>
            <person name="Grzebelus D."/>
            <person name="Bostan H."/>
            <person name="Rolling W."/>
            <person name="Curaba J."/>
            <person name="Simon P."/>
        </authorList>
    </citation>
    <scope>NUCLEOTIDE SEQUENCE</scope>
    <source>
        <tissue evidence="2">Leaf</tissue>
    </source>
</reference>
<dbReference type="GO" id="GO:0007131">
    <property type="term" value="P:reciprocal meiotic recombination"/>
    <property type="evidence" value="ECO:0007669"/>
    <property type="project" value="TreeGrafter"/>
</dbReference>
<dbReference type="KEGG" id="dcr:108214004"/>
<dbReference type="GO" id="GO:0010581">
    <property type="term" value="P:regulation of starch biosynthetic process"/>
    <property type="evidence" value="ECO:0007669"/>
    <property type="project" value="EnsemblPlants"/>
</dbReference>
<dbReference type="Gramene" id="KZN08882">
    <property type="protein sequence ID" value="KZN08882"/>
    <property type="gene ID" value="DCAR_001538"/>
</dbReference>
<name>A0A166GEY7_DAUCS</name>
<evidence type="ECO:0000256" key="1">
    <source>
        <dbReference type="ARBA" id="ARBA00023054"/>
    </source>
</evidence>
<dbReference type="GO" id="GO:0009507">
    <property type="term" value="C:chloroplast"/>
    <property type="evidence" value="ECO:0007669"/>
    <property type="project" value="EnsemblPlants"/>
</dbReference>
<proteinExistence type="predicted"/>
<evidence type="ECO:0000313" key="3">
    <source>
        <dbReference type="Proteomes" id="UP000077755"/>
    </source>
</evidence>
<dbReference type="OMA" id="TEEWLIA"/>
<sequence length="753" mass="86574">MALSTALQPNLPSKFCFVRLDRIQKRFAFVTHQRKRTCAVWIKSVLQEGNPGFSDSEATEPSITILERLYDQKQKLEKQTCEDLNLTQDLRSELGNLDCALQVAWAVLKKKEKDLREAETKVMLECNELNQAKEELDRREEELSAASLKHKTLEEELKQFNTDLTRQATEIEDLKLQVKKKDQDISVAQCALSLKEEEINKSVNELIRKSEVYANIEIELKYRNKLLNAANNVVKRQELEVQELRQGILVEEKEVGASLNLRKVENERLEVAEANLEKQTTAWLLAQEELKKLAYEASKNGREANKTVAEFKRVKKLLASVRSELLSTQKGLSSSREKRNEQQQVLEKQLIELEEQRSNVATYMTSLKDAQIEVDSERIMLRTAEAENHQLEVYLQLKKELINGLQVELNEEKSAVQHAIGEMYSLQEHLNKRVSDHEASVKLLQVKEEELVEGRLKIQHLSSEKRSLQLILEEKNLELSNTRIMLEDVNQEMNELSSFMDGREDQLHQATTILKETEEHAQKVQHELTDAKIRLSEAEIVVEQIAELTEDEDYDSQNLCSEMEHKFHDLREKPIDVFKWKKEQLETVLEITRESLRSKEMEVLAGQRAITIKDGELEMVLQRLDEREKELRMVKKALDSDVNHLQDLYTLTQGKFGGESVGDLAFEKLQLEAAQLEVEAATTTLGKLTEMSQQLINQAHLNMEVDYNIQAVTHEPGINANKESFSNVQAELAQFSALTDQLVKQAGIVDDLL</sequence>
<protein>
    <submittedName>
        <fullName evidence="2">Uncharacterized protein</fullName>
    </submittedName>
</protein>
<dbReference type="Proteomes" id="UP000077755">
    <property type="component" value="Chromosome 1"/>
</dbReference>
<dbReference type="EMBL" id="CP093343">
    <property type="protein sequence ID" value="WOG82322.1"/>
    <property type="molecule type" value="Genomic_DNA"/>
</dbReference>
<dbReference type="OrthoDB" id="2019763at2759"/>
<evidence type="ECO:0000313" key="2">
    <source>
        <dbReference type="EMBL" id="WOG82322.1"/>
    </source>
</evidence>
<dbReference type="GO" id="GO:0019252">
    <property type="term" value="P:starch biosynthetic process"/>
    <property type="evidence" value="ECO:0007669"/>
    <property type="project" value="EnsemblPlants"/>
</dbReference>
<gene>
    <name evidence="2" type="ORF">DCAR_0101485</name>
</gene>
<keyword evidence="3" id="KW-1185">Reference proteome</keyword>
<keyword evidence="1" id="KW-0175">Coiled coil</keyword>